<accession>A0A1A9IAG8</accession>
<protein>
    <submittedName>
        <fullName evidence="1">Uncharacterized protein</fullName>
    </submittedName>
</protein>
<dbReference type="AlphaFoldDB" id="A0A1A9IAG8"/>
<gene>
    <name evidence="1" type="ORF">A8C56_23570</name>
</gene>
<evidence type="ECO:0000313" key="2">
    <source>
        <dbReference type="Proteomes" id="UP000077667"/>
    </source>
</evidence>
<name>A0A1A9IAG8_9BACT</name>
<sequence>MGFEKFHKEYEQWLQKKYTPEQLKERASRLELAQRVMGKELEWLNALSGNKGMPIGDIPTGLLAVARTDVLVEIIEEFLYENPDINGSDYVRWLILMSKSNKANPIFESLATSDYFISKLEDLLHRIETGWTPDRAELEEIFIATKVDCFLRLERALTERKLLIKRKIAPGKKKEIALLIDELIARRWFRKRSDKVSRIKIRRFFEARYSTSIAQQFKPINLKDPDKSPTEYRKNIIKMAEEDESN</sequence>
<dbReference type="STRING" id="1176587.A8C56_23570"/>
<dbReference type="KEGG" id="nia:A8C56_23570"/>
<proteinExistence type="predicted"/>
<dbReference type="Proteomes" id="UP000077667">
    <property type="component" value="Chromosome"/>
</dbReference>
<organism evidence="1 2">
    <name type="scientific">Niabella ginsenosidivorans</name>
    <dbReference type="NCBI Taxonomy" id="1176587"/>
    <lineage>
        <taxon>Bacteria</taxon>
        <taxon>Pseudomonadati</taxon>
        <taxon>Bacteroidota</taxon>
        <taxon>Chitinophagia</taxon>
        <taxon>Chitinophagales</taxon>
        <taxon>Chitinophagaceae</taxon>
        <taxon>Niabella</taxon>
    </lineage>
</organism>
<evidence type="ECO:0000313" key="1">
    <source>
        <dbReference type="EMBL" id="ANH83554.1"/>
    </source>
</evidence>
<keyword evidence="2" id="KW-1185">Reference proteome</keyword>
<dbReference type="RefSeq" id="WP_067761221.1">
    <property type="nucleotide sequence ID" value="NZ_CP015772.1"/>
</dbReference>
<dbReference type="EMBL" id="CP015772">
    <property type="protein sequence ID" value="ANH83554.1"/>
    <property type="molecule type" value="Genomic_DNA"/>
</dbReference>
<reference evidence="1 2" key="1">
    <citation type="submission" date="2016-05" db="EMBL/GenBank/DDBJ databases">
        <title>Niabella ginsenosidivorans BS26 whole genome sequencing.</title>
        <authorList>
            <person name="Im W.T."/>
            <person name="Siddiqi M.Z."/>
        </authorList>
    </citation>
    <scope>NUCLEOTIDE SEQUENCE [LARGE SCALE GENOMIC DNA]</scope>
    <source>
        <strain evidence="1 2">BS26</strain>
    </source>
</reference>